<evidence type="ECO:0000256" key="3">
    <source>
        <dbReference type="ARBA" id="ARBA00022714"/>
    </source>
</evidence>
<dbReference type="RefSeq" id="WP_105217848.1">
    <property type="nucleotide sequence ID" value="NZ_CAWNSU010000036.1"/>
</dbReference>
<organism evidence="10 11">
    <name type="scientific">Gloeocapsopsis dulcis AAB1 = 1H9</name>
    <dbReference type="NCBI Taxonomy" id="1433147"/>
    <lineage>
        <taxon>Bacteria</taxon>
        <taxon>Bacillati</taxon>
        <taxon>Cyanobacteriota</taxon>
        <taxon>Cyanophyceae</taxon>
        <taxon>Oscillatoriophycideae</taxon>
        <taxon>Chroococcales</taxon>
        <taxon>Chroococcaceae</taxon>
        <taxon>Gloeocapsopsis</taxon>
        <taxon>Gloeocapsopsis dulcis</taxon>
    </lineage>
</organism>
<dbReference type="OrthoDB" id="462043at2"/>
<keyword evidence="11" id="KW-1185">Reference proteome</keyword>
<dbReference type="Pfam" id="PF00111">
    <property type="entry name" value="Fer2"/>
    <property type="match status" value="1"/>
</dbReference>
<dbReference type="Gene3D" id="3.10.20.30">
    <property type="match status" value="1"/>
</dbReference>
<dbReference type="InterPro" id="IPR010241">
    <property type="entry name" value="Fd_pln"/>
</dbReference>
<comment type="similarity">
    <text evidence="1">Belongs to the 2Fe2S plant-type ferredoxin family.</text>
</comment>
<sequence length="108" mass="12275">MFNRKGDKTYKVTLVNEAKRLKTTIEVCENEYILDAAEEQNVELPYACRAGACVVCTGRIIEGSVDQSDHSFLKEKELKAGFALTCRAYPMSDCVIQTHQEDELFELY</sequence>
<keyword evidence="7" id="KW-0411">Iron-sulfur</keyword>
<dbReference type="InterPro" id="IPR012675">
    <property type="entry name" value="Beta-grasp_dom_sf"/>
</dbReference>
<dbReference type="GO" id="GO:0051537">
    <property type="term" value="F:2 iron, 2 sulfur cluster binding"/>
    <property type="evidence" value="ECO:0007669"/>
    <property type="project" value="UniProtKB-KW"/>
</dbReference>
<comment type="cofactor">
    <cofactor evidence="8">
        <name>[2Fe-2S] cluster</name>
        <dbReference type="ChEBI" id="CHEBI:190135"/>
    </cofactor>
</comment>
<keyword evidence="6" id="KW-0408">Iron</keyword>
<keyword evidence="5" id="KW-0249">Electron transport</keyword>
<dbReference type="PANTHER" id="PTHR43112:SF3">
    <property type="entry name" value="FERREDOXIN-2, CHLOROPLASTIC"/>
    <property type="match status" value="1"/>
</dbReference>
<accession>A0A6N8FY62</accession>
<dbReference type="InterPro" id="IPR036010">
    <property type="entry name" value="2Fe-2S_ferredoxin-like_sf"/>
</dbReference>
<reference evidence="10 11" key="1">
    <citation type="journal article" date="2019" name="Front. Microbiol.">
        <title>Genomic Features for Desiccation Tolerance and Sugar Biosynthesis in the Extremophile Gloeocapsopsis sp. UTEX B3054.</title>
        <authorList>
            <person name="Urrejola C."/>
            <person name="Alcorta J."/>
            <person name="Salas L."/>
            <person name="Vasquez M."/>
            <person name="Polz M.F."/>
            <person name="Vicuna R."/>
            <person name="Diez B."/>
        </authorList>
    </citation>
    <scope>NUCLEOTIDE SEQUENCE [LARGE SCALE GENOMIC DNA]</scope>
    <source>
        <strain evidence="10 11">1H9</strain>
    </source>
</reference>
<dbReference type="CDD" id="cd00207">
    <property type="entry name" value="fer2"/>
    <property type="match status" value="1"/>
</dbReference>
<proteinExistence type="inferred from homology"/>
<evidence type="ECO:0000259" key="9">
    <source>
        <dbReference type="PROSITE" id="PS51085"/>
    </source>
</evidence>
<feature type="domain" description="2Fe-2S ferredoxin-type" evidence="9">
    <location>
        <begin position="10"/>
        <end position="102"/>
    </location>
</feature>
<dbReference type="Proteomes" id="UP000441797">
    <property type="component" value="Unassembled WGS sequence"/>
</dbReference>
<dbReference type="GO" id="GO:0009055">
    <property type="term" value="F:electron transfer activity"/>
    <property type="evidence" value="ECO:0007669"/>
    <property type="project" value="InterPro"/>
</dbReference>
<gene>
    <name evidence="10" type="ORF">BWI75_10985</name>
</gene>
<dbReference type="GO" id="GO:0022900">
    <property type="term" value="P:electron transport chain"/>
    <property type="evidence" value="ECO:0007669"/>
    <property type="project" value="InterPro"/>
</dbReference>
<dbReference type="PROSITE" id="PS51085">
    <property type="entry name" value="2FE2S_FER_2"/>
    <property type="match status" value="1"/>
</dbReference>
<dbReference type="InterPro" id="IPR001041">
    <property type="entry name" value="2Fe-2S_ferredoxin-type"/>
</dbReference>
<dbReference type="SUPFAM" id="SSF54292">
    <property type="entry name" value="2Fe-2S ferredoxin-like"/>
    <property type="match status" value="1"/>
</dbReference>
<evidence type="ECO:0000313" key="11">
    <source>
        <dbReference type="Proteomes" id="UP000441797"/>
    </source>
</evidence>
<evidence type="ECO:0000256" key="4">
    <source>
        <dbReference type="ARBA" id="ARBA00022723"/>
    </source>
</evidence>
<evidence type="ECO:0000313" key="10">
    <source>
        <dbReference type="EMBL" id="MUL36856.1"/>
    </source>
</evidence>
<dbReference type="GO" id="GO:0046872">
    <property type="term" value="F:metal ion binding"/>
    <property type="evidence" value="ECO:0007669"/>
    <property type="project" value="UniProtKB-KW"/>
</dbReference>
<dbReference type="EMBL" id="NAPY01000014">
    <property type="protein sequence ID" value="MUL36856.1"/>
    <property type="molecule type" value="Genomic_DNA"/>
</dbReference>
<evidence type="ECO:0000256" key="8">
    <source>
        <dbReference type="ARBA" id="ARBA00034078"/>
    </source>
</evidence>
<dbReference type="AlphaFoldDB" id="A0A6N8FY62"/>
<evidence type="ECO:0000256" key="1">
    <source>
        <dbReference type="ARBA" id="ARBA00007874"/>
    </source>
</evidence>
<evidence type="ECO:0000256" key="6">
    <source>
        <dbReference type="ARBA" id="ARBA00023004"/>
    </source>
</evidence>
<dbReference type="PANTHER" id="PTHR43112">
    <property type="entry name" value="FERREDOXIN"/>
    <property type="match status" value="1"/>
</dbReference>
<protein>
    <submittedName>
        <fullName evidence="10">Ferredoxin</fullName>
    </submittedName>
</protein>
<keyword evidence="3" id="KW-0001">2Fe-2S</keyword>
<evidence type="ECO:0000256" key="2">
    <source>
        <dbReference type="ARBA" id="ARBA00022448"/>
    </source>
</evidence>
<comment type="caution">
    <text evidence="10">The sequence shown here is derived from an EMBL/GenBank/DDBJ whole genome shotgun (WGS) entry which is preliminary data.</text>
</comment>
<dbReference type="NCBIfam" id="TIGR02008">
    <property type="entry name" value="fdx_plant"/>
    <property type="match status" value="1"/>
</dbReference>
<keyword evidence="4" id="KW-0479">Metal-binding</keyword>
<evidence type="ECO:0000256" key="7">
    <source>
        <dbReference type="ARBA" id="ARBA00023014"/>
    </source>
</evidence>
<name>A0A6N8FY62_9CHRO</name>
<keyword evidence="2" id="KW-0813">Transport</keyword>
<evidence type="ECO:0000256" key="5">
    <source>
        <dbReference type="ARBA" id="ARBA00022982"/>
    </source>
</evidence>